<comment type="caution">
    <text evidence="1">The sequence shown here is derived from an EMBL/GenBank/DDBJ whole genome shotgun (WGS) entry which is preliminary data.</text>
</comment>
<protein>
    <submittedName>
        <fullName evidence="1">Uncharacterized protein</fullName>
    </submittedName>
</protein>
<name>A0A645GDP5_9ZZZZ</name>
<reference evidence="1" key="1">
    <citation type="submission" date="2019-08" db="EMBL/GenBank/DDBJ databases">
        <authorList>
            <person name="Kucharzyk K."/>
            <person name="Murdoch R.W."/>
            <person name="Higgins S."/>
            <person name="Loffler F."/>
        </authorList>
    </citation>
    <scope>NUCLEOTIDE SEQUENCE</scope>
</reference>
<accession>A0A645GDP5</accession>
<proteinExistence type="predicted"/>
<dbReference type="AlphaFoldDB" id="A0A645GDP5"/>
<sequence length="132" mass="15081">MEILFIALEHFRIGRRFAGGEITAVDQKIRRPYRIGHRAVVGRSGVPGGTAVPAVRHEVLVVVGIHQERQPGLFLLADAARLPRPFARRRQCRQQHRRQNSNDCDHNKEFYEGKVLFHVLSPDNGLLRCKNN</sequence>
<evidence type="ECO:0000313" key="1">
    <source>
        <dbReference type="EMBL" id="MPN22134.1"/>
    </source>
</evidence>
<gene>
    <name evidence="1" type="ORF">SDC9_169517</name>
</gene>
<organism evidence="1">
    <name type="scientific">bioreactor metagenome</name>
    <dbReference type="NCBI Taxonomy" id="1076179"/>
    <lineage>
        <taxon>unclassified sequences</taxon>
        <taxon>metagenomes</taxon>
        <taxon>ecological metagenomes</taxon>
    </lineage>
</organism>
<dbReference type="EMBL" id="VSSQ01070297">
    <property type="protein sequence ID" value="MPN22134.1"/>
    <property type="molecule type" value="Genomic_DNA"/>
</dbReference>